<sequence>MSSLLKRELLMTSCQFFGVDRRISLNHCKPSPILRTSCLSVHGPWVCVSPGRIVSPSPCIRNPSSHVRMPGRGVGEPSPLSSSGKEIRPLEHPGHSESVIGEKCRTS</sequence>
<dbReference type="AlphaFoldDB" id="A0A7R8H671"/>
<feature type="region of interest" description="Disordered" evidence="1">
    <location>
        <begin position="64"/>
        <end position="107"/>
    </location>
</feature>
<evidence type="ECO:0000313" key="2">
    <source>
        <dbReference type="EMBL" id="CAF2876178.1"/>
    </source>
</evidence>
<organism evidence="2 3">
    <name type="scientific">Lepeophtheirus salmonis</name>
    <name type="common">Salmon louse</name>
    <name type="synonym">Caligus salmonis</name>
    <dbReference type="NCBI Taxonomy" id="72036"/>
    <lineage>
        <taxon>Eukaryota</taxon>
        <taxon>Metazoa</taxon>
        <taxon>Ecdysozoa</taxon>
        <taxon>Arthropoda</taxon>
        <taxon>Crustacea</taxon>
        <taxon>Multicrustacea</taxon>
        <taxon>Hexanauplia</taxon>
        <taxon>Copepoda</taxon>
        <taxon>Siphonostomatoida</taxon>
        <taxon>Caligidae</taxon>
        <taxon>Lepeophtheirus</taxon>
    </lineage>
</organism>
<protein>
    <submittedName>
        <fullName evidence="2">(salmon louse) hypothetical protein</fullName>
    </submittedName>
</protein>
<evidence type="ECO:0000256" key="1">
    <source>
        <dbReference type="SAM" id="MobiDB-lite"/>
    </source>
</evidence>
<gene>
    <name evidence="2" type="ORF">LSAA_6605</name>
</gene>
<dbReference type="Proteomes" id="UP000675881">
    <property type="component" value="Chromosome 2"/>
</dbReference>
<reference evidence="2" key="1">
    <citation type="submission" date="2021-02" db="EMBL/GenBank/DDBJ databases">
        <authorList>
            <person name="Bekaert M."/>
        </authorList>
    </citation>
    <scope>NUCLEOTIDE SEQUENCE</scope>
    <source>
        <strain evidence="2">IoA-00</strain>
    </source>
</reference>
<feature type="compositionally biased region" description="Basic and acidic residues" evidence="1">
    <location>
        <begin position="85"/>
        <end position="107"/>
    </location>
</feature>
<dbReference type="EMBL" id="HG994581">
    <property type="protein sequence ID" value="CAF2876178.1"/>
    <property type="molecule type" value="Genomic_DNA"/>
</dbReference>
<evidence type="ECO:0000313" key="3">
    <source>
        <dbReference type="Proteomes" id="UP000675881"/>
    </source>
</evidence>
<name>A0A7R8H671_LEPSM</name>
<proteinExistence type="predicted"/>
<keyword evidence="3" id="KW-1185">Reference proteome</keyword>
<accession>A0A7R8H671</accession>